<dbReference type="Proteomes" id="UP000017836">
    <property type="component" value="Unassembled WGS sequence"/>
</dbReference>
<dbReference type="Gene3D" id="1.10.8.430">
    <property type="entry name" value="Helical domain of apoptotic protease-activating factors"/>
    <property type="match status" value="1"/>
</dbReference>
<evidence type="ECO:0000313" key="1">
    <source>
        <dbReference type="EMBL" id="ERN19577.1"/>
    </source>
</evidence>
<dbReference type="HOGENOM" id="CLU_2892593_0_0_1"/>
<accession>U5DDT4</accession>
<proteinExistence type="predicted"/>
<protein>
    <submittedName>
        <fullName evidence="1">Uncharacterized protein</fullName>
    </submittedName>
</protein>
<keyword evidence="2" id="KW-1185">Reference proteome</keyword>
<evidence type="ECO:0000313" key="2">
    <source>
        <dbReference type="Proteomes" id="UP000017836"/>
    </source>
</evidence>
<dbReference type="InterPro" id="IPR042197">
    <property type="entry name" value="Apaf_helical"/>
</dbReference>
<gene>
    <name evidence="1" type="ORF">AMTR_s00062p00105220</name>
</gene>
<name>U5DDT4_AMBTC</name>
<reference evidence="2" key="1">
    <citation type="journal article" date="2013" name="Science">
        <title>The Amborella genome and the evolution of flowering plants.</title>
        <authorList>
            <consortium name="Amborella Genome Project"/>
        </authorList>
    </citation>
    <scope>NUCLEOTIDE SEQUENCE [LARGE SCALE GENOMIC DNA]</scope>
</reference>
<dbReference type="GO" id="GO:0043531">
    <property type="term" value="F:ADP binding"/>
    <property type="evidence" value="ECO:0007669"/>
    <property type="project" value="InterPro"/>
</dbReference>
<sequence>KASRVVDLPAIKPHAEAVVKECGGLPLAIITVGRAMKGQSSVDTYKHDSLSSIDWLLEIAQVF</sequence>
<organism evidence="1 2">
    <name type="scientific">Amborella trichopoda</name>
    <dbReference type="NCBI Taxonomy" id="13333"/>
    <lineage>
        <taxon>Eukaryota</taxon>
        <taxon>Viridiplantae</taxon>
        <taxon>Streptophyta</taxon>
        <taxon>Embryophyta</taxon>
        <taxon>Tracheophyta</taxon>
        <taxon>Spermatophyta</taxon>
        <taxon>Magnoliopsida</taxon>
        <taxon>Amborellales</taxon>
        <taxon>Amborellaceae</taxon>
        <taxon>Amborella</taxon>
    </lineage>
</organism>
<dbReference type="EMBL" id="KI392068">
    <property type="protein sequence ID" value="ERN19577.1"/>
    <property type="molecule type" value="Genomic_DNA"/>
</dbReference>
<dbReference type="AlphaFoldDB" id="U5DDT4"/>
<dbReference type="Gramene" id="ERN19577">
    <property type="protein sequence ID" value="ERN19577"/>
    <property type="gene ID" value="AMTR_s00062p00105220"/>
</dbReference>
<feature type="non-terminal residue" evidence="1">
    <location>
        <position position="1"/>
    </location>
</feature>